<dbReference type="GO" id="GO:0015074">
    <property type="term" value="P:DNA integration"/>
    <property type="evidence" value="ECO:0007669"/>
    <property type="project" value="InterPro"/>
</dbReference>
<dbReference type="InterPro" id="IPR036397">
    <property type="entry name" value="RNaseH_sf"/>
</dbReference>
<protein>
    <submittedName>
        <fullName evidence="2">Tf2-6</fullName>
    </submittedName>
</protein>
<dbReference type="GO" id="GO:0003676">
    <property type="term" value="F:nucleic acid binding"/>
    <property type="evidence" value="ECO:0007669"/>
    <property type="project" value="InterPro"/>
</dbReference>
<dbReference type="PANTHER" id="PTHR37984">
    <property type="entry name" value="PROTEIN CBG26694"/>
    <property type="match status" value="1"/>
</dbReference>
<reference evidence="2" key="1">
    <citation type="submission" date="2018-05" db="EMBL/GenBank/DDBJ databases">
        <title>Draft genome of Mucuna pruriens seed.</title>
        <authorList>
            <person name="Nnadi N.E."/>
            <person name="Vos R."/>
            <person name="Hasami M.H."/>
            <person name="Devisetty U.K."/>
            <person name="Aguiy J.C."/>
        </authorList>
    </citation>
    <scope>NUCLEOTIDE SEQUENCE [LARGE SCALE GENOMIC DNA]</scope>
    <source>
        <strain evidence="2">JCA_2017</strain>
    </source>
</reference>
<comment type="caution">
    <text evidence="2">The sequence shown here is derived from an EMBL/GenBank/DDBJ whole genome shotgun (WGS) entry which is preliminary data.</text>
</comment>
<dbReference type="Pfam" id="PF00665">
    <property type="entry name" value="rve"/>
    <property type="match status" value="1"/>
</dbReference>
<dbReference type="AlphaFoldDB" id="A0A371FTM1"/>
<dbReference type="SUPFAM" id="SSF53098">
    <property type="entry name" value="Ribonuclease H-like"/>
    <property type="match status" value="1"/>
</dbReference>
<dbReference type="PANTHER" id="PTHR37984:SF5">
    <property type="entry name" value="PROTEIN NYNRIN-LIKE"/>
    <property type="match status" value="1"/>
</dbReference>
<dbReference type="Gene3D" id="3.30.420.10">
    <property type="entry name" value="Ribonuclease H-like superfamily/Ribonuclease H"/>
    <property type="match status" value="1"/>
</dbReference>
<feature type="domain" description="Integrase catalytic" evidence="1">
    <location>
        <begin position="1"/>
        <end position="89"/>
    </location>
</feature>
<proteinExistence type="predicted"/>
<feature type="non-terminal residue" evidence="2">
    <location>
        <position position="1"/>
    </location>
</feature>
<gene>
    <name evidence="2" type="primary">Tf2-6</name>
    <name evidence="2" type="ORF">CR513_37598</name>
</gene>
<accession>A0A371FTM1</accession>
<dbReference type="PROSITE" id="PS50994">
    <property type="entry name" value="INTEGRASE"/>
    <property type="match status" value="1"/>
</dbReference>
<evidence type="ECO:0000313" key="3">
    <source>
        <dbReference type="Proteomes" id="UP000257109"/>
    </source>
</evidence>
<sequence>MAPGQVKFLIVAVDYFTKWVEAEPVAAISLDRIKRFFWKKIICRFGLLAEIVSDNGTQFTSRATVEFCEGLKIKQLLTLAKAANKVILRGLRKRLEEAKGRWAEELPQVLWSYHTTPHSTTKETPFRLMFGTDVVIPVEIGEPSPRTALFEPGRNEEELRANLDMLLETREIAHVKEYAVKAWAAKKYNRTIIPRTFGPRDLVLIKITQKADSNKLTPIWDGPFRVREEVGRGAYRLESLDGKKVPHTWNATTLRMYYN</sequence>
<organism evidence="2 3">
    <name type="scientific">Mucuna pruriens</name>
    <name type="common">Velvet bean</name>
    <name type="synonym">Dolichos pruriens</name>
    <dbReference type="NCBI Taxonomy" id="157652"/>
    <lineage>
        <taxon>Eukaryota</taxon>
        <taxon>Viridiplantae</taxon>
        <taxon>Streptophyta</taxon>
        <taxon>Embryophyta</taxon>
        <taxon>Tracheophyta</taxon>
        <taxon>Spermatophyta</taxon>
        <taxon>Magnoliopsida</taxon>
        <taxon>eudicotyledons</taxon>
        <taxon>Gunneridae</taxon>
        <taxon>Pentapetalae</taxon>
        <taxon>rosids</taxon>
        <taxon>fabids</taxon>
        <taxon>Fabales</taxon>
        <taxon>Fabaceae</taxon>
        <taxon>Papilionoideae</taxon>
        <taxon>50 kb inversion clade</taxon>
        <taxon>NPAAA clade</taxon>
        <taxon>indigoferoid/millettioid clade</taxon>
        <taxon>Phaseoleae</taxon>
        <taxon>Mucuna</taxon>
    </lineage>
</organism>
<dbReference type="InterPro" id="IPR050951">
    <property type="entry name" value="Retrovirus_Pol_polyprotein"/>
</dbReference>
<dbReference type="EMBL" id="QJKJ01007852">
    <property type="protein sequence ID" value="RDX81685.1"/>
    <property type="molecule type" value="Genomic_DNA"/>
</dbReference>
<keyword evidence="3" id="KW-1185">Reference proteome</keyword>
<dbReference type="OrthoDB" id="911011at2759"/>
<dbReference type="InterPro" id="IPR001584">
    <property type="entry name" value="Integrase_cat-core"/>
</dbReference>
<evidence type="ECO:0000313" key="2">
    <source>
        <dbReference type="EMBL" id="RDX81685.1"/>
    </source>
</evidence>
<name>A0A371FTM1_MUCPR</name>
<dbReference type="InterPro" id="IPR012337">
    <property type="entry name" value="RNaseH-like_sf"/>
</dbReference>
<evidence type="ECO:0000259" key="1">
    <source>
        <dbReference type="PROSITE" id="PS50994"/>
    </source>
</evidence>
<dbReference type="Proteomes" id="UP000257109">
    <property type="component" value="Unassembled WGS sequence"/>
</dbReference>